<keyword evidence="1 4" id="KW-0378">Hydrolase</keyword>
<feature type="domain" description="Inosine/uridine-preferring nucleoside hydrolase" evidence="3">
    <location>
        <begin position="5"/>
        <end position="249"/>
    </location>
</feature>
<dbReference type="SUPFAM" id="SSF53590">
    <property type="entry name" value="Nucleoside hydrolase"/>
    <property type="match status" value="1"/>
</dbReference>
<evidence type="ECO:0000313" key="5">
    <source>
        <dbReference type="Proteomes" id="UP001144471"/>
    </source>
</evidence>
<dbReference type="InterPro" id="IPR023186">
    <property type="entry name" value="IUNH"/>
</dbReference>
<dbReference type="GO" id="GO:0005829">
    <property type="term" value="C:cytosol"/>
    <property type="evidence" value="ECO:0007669"/>
    <property type="project" value="TreeGrafter"/>
</dbReference>
<dbReference type="EMBL" id="BSDY01000002">
    <property type="protein sequence ID" value="GLI55132.1"/>
    <property type="molecule type" value="Genomic_DNA"/>
</dbReference>
<evidence type="ECO:0000256" key="2">
    <source>
        <dbReference type="ARBA" id="ARBA00023295"/>
    </source>
</evidence>
<organism evidence="4 5">
    <name type="scientific">Propionigenium maris DSM 9537</name>
    <dbReference type="NCBI Taxonomy" id="1123000"/>
    <lineage>
        <taxon>Bacteria</taxon>
        <taxon>Fusobacteriati</taxon>
        <taxon>Fusobacteriota</taxon>
        <taxon>Fusobacteriia</taxon>
        <taxon>Fusobacteriales</taxon>
        <taxon>Fusobacteriaceae</taxon>
        <taxon>Propionigenium</taxon>
    </lineage>
</organism>
<proteinExistence type="predicted"/>
<gene>
    <name evidence="4" type="ORF">PM10SUCC1_06470</name>
</gene>
<keyword evidence="5" id="KW-1185">Reference proteome</keyword>
<evidence type="ECO:0000259" key="3">
    <source>
        <dbReference type="Pfam" id="PF01156"/>
    </source>
</evidence>
<evidence type="ECO:0000313" key="4">
    <source>
        <dbReference type="EMBL" id="GLI55132.1"/>
    </source>
</evidence>
<sequence>MKRKVIFDCDNTMGIVGKDVDDGLTLLYLLGREDIDLVGLTLTYGNSTLEEVEKATAKLLKELKIDDIKVFAGEEGGRFLAEEARKHKGEITVLATGSMSNLHTAHRYDPEFYSNLDEIYLMGGVVEPLVINGVEVKELNFACNHEAAYNVLSSEAKISILNGHVTAKAVFGPEELEELYRREGRVYRFIEDSIGHWVERINNKFGIEGFCNWDMAAAIYMSHKELFTGDMARITPDMESLKMGDLNLDEKGIKEIVMPGEILDMKKFNSLIFEAFESFQNKYGA</sequence>
<keyword evidence="2" id="KW-0326">Glycosidase</keyword>
<dbReference type="PANTHER" id="PTHR12304:SF4">
    <property type="entry name" value="URIDINE NUCLEOSIDASE"/>
    <property type="match status" value="1"/>
</dbReference>
<evidence type="ECO:0000256" key="1">
    <source>
        <dbReference type="ARBA" id="ARBA00022801"/>
    </source>
</evidence>
<accession>A0A9W6GJ92</accession>
<dbReference type="PANTHER" id="PTHR12304">
    <property type="entry name" value="INOSINE-URIDINE PREFERRING NUCLEOSIDE HYDROLASE"/>
    <property type="match status" value="1"/>
</dbReference>
<dbReference type="Gene3D" id="3.90.245.10">
    <property type="entry name" value="Ribonucleoside hydrolase-like"/>
    <property type="match status" value="2"/>
</dbReference>
<comment type="caution">
    <text evidence="4">The sequence shown here is derived from an EMBL/GenBank/DDBJ whole genome shotgun (WGS) entry which is preliminary data.</text>
</comment>
<dbReference type="Proteomes" id="UP001144471">
    <property type="component" value="Unassembled WGS sequence"/>
</dbReference>
<dbReference type="RefSeq" id="WP_281833400.1">
    <property type="nucleotide sequence ID" value="NZ_BSDY01000002.1"/>
</dbReference>
<reference evidence="4" key="1">
    <citation type="submission" date="2022-12" db="EMBL/GenBank/DDBJ databases">
        <title>Reference genome sequencing for broad-spectrum identification of bacterial and archaeal isolates by mass spectrometry.</title>
        <authorList>
            <person name="Sekiguchi Y."/>
            <person name="Tourlousse D.M."/>
        </authorList>
    </citation>
    <scope>NUCLEOTIDE SEQUENCE</scope>
    <source>
        <strain evidence="4">10succ1</strain>
    </source>
</reference>
<name>A0A9W6GJ92_9FUSO</name>
<dbReference type="InterPro" id="IPR036452">
    <property type="entry name" value="Ribo_hydro-like"/>
</dbReference>
<protein>
    <submittedName>
        <fullName evidence="4">Nucleoside hydrolase</fullName>
    </submittedName>
</protein>
<dbReference type="InterPro" id="IPR001910">
    <property type="entry name" value="Inosine/uridine_hydrolase_dom"/>
</dbReference>
<dbReference type="Pfam" id="PF01156">
    <property type="entry name" value="IU_nuc_hydro"/>
    <property type="match status" value="1"/>
</dbReference>
<dbReference type="AlphaFoldDB" id="A0A9W6GJ92"/>
<dbReference type="GO" id="GO:0008477">
    <property type="term" value="F:purine nucleosidase activity"/>
    <property type="evidence" value="ECO:0007669"/>
    <property type="project" value="TreeGrafter"/>
</dbReference>
<dbReference type="GO" id="GO:0006152">
    <property type="term" value="P:purine nucleoside catabolic process"/>
    <property type="evidence" value="ECO:0007669"/>
    <property type="project" value="TreeGrafter"/>
</dbReference>